<dbReference type="Pfam" id="PF10066">
    <property type="entry name" value="DUF2304"/>
    <property type="match status" value="1"/>
</dbReference>
<feature type="transmembrane region" description="Helical" evidence="1">
    <location>
        <begin position="6"/>
        <end position="23"/>
    </location>
</feature>
<evidence type="ECO:0000256" key="1">
    <source>
        <dbReference type="SAM" id="Phobius"/>
    </source>
</evidence>
<accession>A0A7J5C159</accession>
<dbReference type="Proteomes" id="UP000467240">
    <property type="component" value="Unassembled WGS sequence"/>
</dbReference>
<dbReference type="InterPro" id="IPR019277">
    <property type="entry name" value="DUF2304"/>
</dbReference>
<dbReference type="EMBL" id="WBJZ01000006">
    <property type="protein sequence ID" value="KAB1659481.1"/>
    <property type="molecule type" value="Genomic_DNA"/>
</dbReference>
<gene>
    <name evidence="2" type="ORF">F8O01_06025</name>
</gene>
<organism evidence="2 3">
    <name type="scientific">Pseudoclavibacter chungangensis</name>
    <dbReference type="NCBI Taxonomy" id="587635"/>
    <lineage>
        <taxon>Bacteria</taxon>
        <taxon>Bacillati</taxon>
        <taxon>Actinomycetota</taxon>
        <taxon>Actinomycetes</taxon>
        <taxon>Micrococcales</taxon>
        <taxon>Microbacteriaceae</taxon>
        <taxon>Pseudoclavibacter</taxon>
    </lineage>
</organism>
<keyword evidence="1" id="KW-0472">Membrane</keyword>
<dbReference type="OrthoDB" id="8904808at2"/>
<evidence type="ECO:0000313" key="2">
    <source>
        <dbReference type="EMBL" id="KAB1659481.1"/>
    </source>
</evidence>
<proteinExistence type="predicted"/>
<evidence type="ECO:0000313" key="3">
    <source>
        <dbReference type="Proteomes" id="UP000467240"/>
    </source>
</evidence>
<protein>
    <submittedName>
        <fullName evidence="2">DUF2304 domain-containing protein</fullName>
    </submittedName>
</protein>
<reference evidence="2 3" key="1">
    <citation type="submission" date="2019-09" db="EMBL/GenBank/DDBJ databases">
        <title>Phylogeny of genus Pseudoclavibacter and closely related genus.</title>
        <authorList>
            <person name="Li Y."/>
        </authorList>
    </citation>
    <scope>NUCLEOTIDE SEQUENCE [LARGE SCALE GENOMIC DNA]</scope>
    <source>
        <strain evidence="2 3">DSM 23821</strain>
    </source>
</reference>
<keyword evidence="1" id="KW-0812">Transmembrane</keyword>
<feature type="transmembrane region" description="Helical" evidence="1">
    <location>
        <begin position="35"/>
        <end position="52"/>
    </location>
</feature>
<sequence length="121" mass="13138">MEAQLLVQIVLIAVLVIATFVIIRPGRGARGQAVRKLVILAAGVLGVAFIVFPDWSTSVANLLGIGRGVDLVLYGAVVIGIGFAITTNLRMHRTERSVTMLARRMAILEAERELELEDRSE</sequence>
<keyword evidence="3" id="KW-1185">Reference proteome</keyword>
<keyword evidence="1" id="KW-1133">Transmembrane helix</keyword>
<dbReference type="AlphaFoldDB" id="A0A7J5C159"/>
<dbReference type="RefSeq" id="WP_158039981.1">
    <property type="nucleotide sequence ID" value="NZ_JACCFV010000001.1"/>
</dbReference>
<name>A0A7J5C159_9MICO</name>
<comment type="caution">
    <text evidence="2">The sequence shown here is derived from an EMBL/GenBank/DDBJ whole genome shotgun (WGS) entry which is preliminary data.</text>
</comment>
<feature type="transmembrane region" description="Helical" evidence="1">
    <location>
        <begin position="72"/>
        <end position="91"/>
    </location>
</feature>